<feature type="transmembrane region" description="Helical" evidence="2">
    <location>
        <begin position="118"/>
        <end position="137"/>
    </location>
</feature>
<evidence type="ECO:0000313" key="5">
    <source>
        <dbReference type="Proteomes" id="UP000002654"/>
    </source>
</evidence>
<dbReference type="InterPro" id="IPR001736">
    <property type="entry name" value="PLipase_D/transphosphatidylase"/>
</dbReference>
<dbReference type="Proteomes" id="UP000002654">
    <property type="component" value="Chromosome"/>
</dbReference>
<gene>
    <name evidence="4" type="ordered locus">TTX_2100</name>
</gene>
<feature type="coiled-coil region" evidence="1">
    <location>
        <begin position="142"/>
        <end position="173"/>
    </location>
</feature>
<dbReference type="PATRIC" id="fig|768679.9.peg.2124"/>
<keyword evidence="5" id="KW-1185">Reference proteome</keyword>
<dbReference type="GO" id="GO:0003824">
    <property type="term" value="F:catalytic activity"/>
    <property type="evidence" value="ECO:0007669"/>
    <property type="project" value="InterPro"/>
</dbReference>
<dbReference type="AlphaFoldDB" id="G4RMN6"/>
<proteinExistence type="predicted"/>
<dbReference type="eggNOG" id="arCOG07315">
    <property type="taxonomic scope" value="Archaea"/>
</dbReference>
<evidence type="ECO:0000256" key="2">
    <source>
        <dbReference type="SAM" id="Phobius"/>
    </source>
</evidence>
<evidence type="ECO:0000313" key="4">
    <source>
        <dbReference type="EMBL" id="CCC82712.1"/>
    </source>
</evidence>
<feature type="domain" description="PLD phosphodiesterase" evidence="3">
    <location>
        <begin position="182"/>
        <end position="208"/>
    </location>
</feature>
<sequence>MYLGKGAASIILQALHGARERIVLSSPWIGKRYVELLVEKALSGVSVTVITMDLSDNDGRLLANAADTYGEEEVSKRSREVARLRAELRRARTAVVRDLALALFASSIFILLTKIYNSYFFIGSILFIIIGIIMIFIRRRAVSDVRARLEEAEAELERAVANTEVLREKLRRNLRAIVVPLNRGFIHAKVYIVDNKAWASSANLTDSGLYNNVEFVIEVDPKVAEDALRRLLAELIGQSDEDAGIIN</sequence>
<keyword evidence="1" id="KW-0175">Coiled coil</keyword>
<dbReference type="HOGENOM" id="CLU_1122677_0_0_2"/>
<keyword evidence="2" id="KW-0812">Transmembrane</keyword>
<dbReference type="Gene3D" id="3.30.870.10">
    <property type="entry name" value="Endonuclease Chain A"/>
    <property type="match status" value="1"/>
</dbReference>
<dbReference type="GeneID" id="11262988"/>
<evidence type="ECO:0000256" key="1">
    <source>
        <dbReference type="SAM" id="Coils"/>
    </source>
</evidence>
<evidence type="ECO:0000259" key="3">
    <source>
        <dbReference type="PROSITE" id="PS50035"/>
    </source>
</evidence>
<dbReference type="PROSITE" id="PS50035">
    <property type="entry name" value="PLD"/>
    <property type="match status" value="1"/>
</dbReference>
<keyword evidence="2" id="KW-0472">Membrane</keyword>
<reference evidence="4 5" key="1">
    <citation type="journal article" date="2011" name="PLoS ONE">
        <title>The complete genome sequence of Thermoproteus tenax: a physiologically versatile member of the Crenarchaeota.</title>
        <authorList>
            <person name="Siebers B."/>
            <person name="Zaparty M."/>
            <person name="Raddatz G."/>
            <person name="Tjaden B."/>
            <person name="Albers S.V."/>
            <person name="Bell S.D."/>
            <person name="Blombach F."/>
            <person name="Kletzin A."/>
            <person name="Kyrpides N."/>
            <person name="Lanz C."/>
            <person name="Plagens A."/>
            <person name="Rampp M."/>
            <person name="Rosinus A."/>
            <person name="von Jan M."/>
            <person name="Makarova K.S."/>
            <person name="Klenk H.P."/>
            <person name="Schuster S.C."/>
            <person name="Hensel R."/>
        </authorList>
    </citation>
    <scope>NUCLEOTIDE SEQUENCE [LARGE SCALE GENOMIC DNA]</scope>
    <source>
        <strain evidence="5">ATCC 35583 / DSM 2078 / JCM 9277 / NBRC 100435 / Kra 1</strain>
    </source>
</reference>
<dbReference type="EMBL" id="FN869859">
    <property type="protein sequence ID" value="CCC82712.1"/>
    <property type="molecule type" value="Genomic_DNA"/>
</dbReference>
<dbReference type="OrthoDB" id="386490at2157"/>
<keyword evidence="2" id="KW-1133">Transmembrane helix</keyword>
<accession>G4RMN6</accession>
<dbReference type="Pfam" id="PF13091">
    <property type="entry name" value="PLDc_2"/>
    <property type="match status" value="1"/>
</dbReference>
<dbReference type="STRING" id="768679.TTX_2100"/>
<organism evidence="4 5">
    <name type="scientific">Thermoproteus tenax (strain ATCC 35583 / DSM 2078 / JCM 9277 / NBRC 100435 / Kra 1)</name>
    <dbReference type="NCBI Taxonomy" id="768679"/>
    <lineage>
        <taxon>Archaea</taxon>
        <taxon>Thermoproteota</taxon>
        <taxon>Thermoprotei</taxon>
        <taxon>Thermoproteales</taxon>
        <taxon>Thermoproteaceae</taxon>
        <taxon>Thermoproteus</taxon>
    </lineage>
</organism>
<name>G4RMN6_THETK</name>
<dbReference type="SUPFAM" id="SSF56024">
    <property type="entry name" value="Phospholipase D/nuclease"/>
    <property type="match status" value="1"/>
</dbReference>
<dbReference type="InterPro" id="IPR025202">
    <property type="entry name" value="PLD-like_dom"/>
</dbReference>
<dbReference type="RefSeq" id="WP_014127965.1">
    <property type="nucleotide sequence ID" value="NC_016070.1"/>
</dbReference>
<dbReference type="PaxDb" id="768679-TTX_2100"/>
<feature type="transmembrane region" description="Helical" evidence="2">
    <location>
        <begin position="94"/>
        <end position="112"/>
    </location>
</feature>
<dbReference type="KEGG" id="ttn:TTX_2100"/>
<protein>
    <submittedName>
        <fullName evidence="4">Phospholipase D/Transphosphatidylase-like enzyme</fullName>
    </submittedName>
</protein>